<dbReference type="RefSeq" id="WP_173075403.1">
    <property type="nucleotide sequence ID" value="NZ_CP041345.1"/>
</dbReference>
<feature type="signal peptide" evidence="1">
    <location>
        <begin position="1"/>
        <end position="22"/>
    </location>
</feature>
<protein>
    <recommendedName>
        <fullName evidence="4">Linear amide C-N hydrolase</fullName>
    </recommendedName>
</protein>
<keyword evidence="1" id="KW-0732">Signal</keyword>
<dbReference type="AlphaFoldDB" id="A0A7D4CA62"/>
<dbReference type="KEGG" id="ttz:FHG85_09865"/>
<name>A0A7D4CA62_9BACT</name>
<evidence type="ECO:0000256" key="1">
    <source>
        <dbReference type="SAM" id="SignalP"/>
    </source>
</evidence>
<sequence length="404" mass="45206">MKRTFITAILAFSIVSFNSGLACTTAIISGKVTPDGRPLLWKHRDADNFNNKVVYEVGPRFRYLALINSDDPERHVWAGTNSAGFSIMNSASYNIKPDTDSTRKQDLEGLIMKLALGSCATITDFAQMLDTLPKPWGVSANFGIIDAKGGAGYFEVNNFSYRFYDANSNTDAPDGFLVRTNFSVSGESNKGAGYIRFATATNLLKEAKAAGDLTPEFLLTNATVSLKQEFTNIDLTKEISKVDKIVSLRDYILRYYSSSTVVIQGVLALEPTDFSTMWVKLGFQPASVAVPLWVGAGGVLPQLITAPGTQNAKLCDYTLQLKKSCFPLENWDEGKNYVLLNSLVNKEQTGLIQLTRVFDREIIQRTQMKYEKWRKFEFNPTEAANFYIELNQDIQHFYKTYFDL</sequence>
<organism evidence="2 3">
    <name type="scientific">Tenuifilum thalassicum</name>
    <dbReference type="NCBI Taxonomy" id="2590900"/>
    <lineage>
        <taxon>Bacteria</taxon>
        <taxon>Pseudomonadati</taxon>
        <taxon>Bacteroidota</taxon>
        <taxon>Bacteroidia</taxon>
        <taxon>Bacteroidales</taxon>
        <taxon>Tenuifilaceae</taxon>
        <taxon>Tenuifilum</taxon>
    </lineage>
</organism>
<feature type="chain" id="PRO_5029747406" description="Linear amide C-N hydrolase" evidence="1">
    <location>
        <begin position="23"/>
        <end position="404"/>
    </location>
</feature>
<keyword evidence="3" id="KW-1185">Reference proteome</keyword>
<dbReference type="EMBL" id="CP041345">
    <property type="protein sequence ID" value="QKG80562.1"/>
    <property type="molecule type" value="Genomic_DNA"/>
</dbReference>
<proteinExistence type="predicted"/>
<evidence type="ECO:0000313" key="2">
    <source>
        <dbReference type="EMBL" id="QKG80562.1"/>
    </source>
</evidence>
<evidence type="ECO:0008006" key="4">
    <source>
        <dbReference type="Google" id="ProtNLM"/>
    </source>
</evidence>
<dbReference type="Proteomes" id="UP000500961">
    <property type="component" value="Chromosome"/>
</dbReference>
<reference evidence="2 3" key="1">
    <citation type="submission" date="2019-07" db="EMBL/GenBank/DDBJ databases">
        <title>Thalassofilum flectens gen. nov., sp. nov., a novel moderate thermophilic anaerobe from a shallow sea hot spring in Kunashir Island (Russia), representing a new family in the order Bacteroidales, and proposal of Thalassofilacea fam. nov.</title>
        <authorList>
            <person name="Kochetkova T.V."/>
            <person name="Podosokorskaya O.A."/>
            <person name="Novikov A."/>
            <person name="Elcheninov A.G."/>
            <person name="Toshchakov S.V."/>
            <person name="Kublanov I.V."/>
        </authorList>
    </citation>
    <scope>NUCLEOTIDE SEQUENCE [LARGE SCALE GENOMIC DNA]</scope>
    <source>
        <strain evidence="2 3">38-H</strain>
    </source>
</reference>
<gene>
    <name evidence="2" type="ORF">FHG85_09865</name>
</gene>
<dbReference type="PROSITE" id="PS51257">
    <property type="entry name" value="PROKAR_LIPOPROTEIN"/>
    <property type="match status" value="1"/>
</dbReference>
<evidence type="ECO:0000313" key="3">
    <source>
        <dbReference type="Proteomes" id="UP000500961"/>
    </source>
</evidence>
<dbReference type="Gene3D" id="3.60.60.10">
    <property type="entry name" value="Penicillin V Acylase, Chain A"/>
    <property type="match status" value="1"/>
</dbReference>
<accession>A0A7D4CA62</accession>